<dbReference type="AlphaFoldDB" id="A0A9P3PM85"/>
<sequence length="81" mass="9363">MSKPPCQAEACSLQECLQTNTYTPQKCDRHLRGLYECCERVYDEAVRQGREEEAVHESTACPMPRVVKRWLSDHPPESKPQ</sequence>
<comment type="caution">
    <text evidence="7">The sequence shown here is derived from an EMBL/GenBank/DDBJ whole genome shotgun (WGS) entry which is preliminary data.</text>
</comment>
<dbReference type="Pfam" id="PF08991">
    <property type="entry name" value="CMC4"/>
    <property type="match status" value="1"/>
</dbReference>
<protein>
    <recommendedName>
        <fullName evidence="3">Cx9C motif-containing protein 4, mitochondrial</fullName>
    </recommendedName>
</protein>
<dbReference type="OrthoDB" id="13601at2759"/>
<dbReference type="GO" id="GO:0005758">
    <property type="term" value="C:mitochondrial intermembrane space"/>
    <property type="evidence" value="ECO:0007669"/>
    <property type="project" value="UniProtKB-SubCell"/>
</dbReference>
<evidence type="ECO:0000256" key="4">
    <source>
        <dbReference type="ARBA" id="ARBA00023128"/>
    </source>
</evidence>
<dbReference type="PANTHER" id="PTHR15590:SF0">
    <property type="entry name" value="CX9C MOTIF-CONTAINING PROTEIN 4"/>
    <property type="match status" value="1"/>
</dbReference>
<dbReference type="EMBL" id="BRPK01000004">
    <property type="protein sequence ID" value="GLB37877.1"/>
    <property type="molecule type" value="Genomic_DNA"/>
</dbReference>
<comment type="similarity">
    <text evidence="2">Belongs to the CMC4 family.</text>
</comment>
<evidence type="ECO:0000313" key="8">
    <source>
        <dbReference type="Proteomes" id="UP001063166"/>
    </source>
</evidence>
<dbReference type="PROSITE" id="PS51808">
    <property type="entry name" value="CHCH"/>
    <property type="match status" value="1"/>
</dbReference>
<keyword evidence="4" id="KW-0496">Mitochondrion</keyword>
<evidence type="ECO:0000256" key="2">
    <source>
        <dbReference type="ARBA" id="ARBA00009858"/>
    </source>
</evidence>
<organism evidence="7 8">
    <name type="scientific">Lyophyllum shimeji</name>
    <name type="common">Hon-shimeji</name>
    <name type="synonym">Tricholoma shimeji</name>
    <dbReference type="NCBI Taxonomy" id="47721"/>
    <lineage>
        <taxon>Eukaryota</taxon>
        <taxon>Fungi</taxon>
        <taxon>Dikarya</taxon>
        <taxon>Basidiomycota</taxon>
        <taxon>Agaricomycotina</taxon>
        <taxon>Agaricomycetes</taxon>
        <taxon>Agaricomycetidae</taxon>
        <taxon>Agaricales</taxon>
        <taxon>Tricholomatineae</taxon>
        <taxon>Lyophyllaceae</taxon>
        <taxon>Lyophyllum</taxon>
    </lineage>
</organism>
<dbReference type="PANTHER" id="PTHR15590">
    <property type="entry name" value="CX9C MOTIF-CONTAINING PROTEIN 4"/>
    <property type="match status" value="1"/>
</dbReference>
<dbReference type="SUPFAM" id="SSF47072">
    <property type="entry name" value="Cysteine alpha-hairpin motif"/>
    <property type="match status" value="1"/>
</dbReference>
<comment type="subcellular location">
    <subcellularLocation>
        <location evidence="1">Mitochondrion intermembrane space</location>
    </subcellularLocation>
</comment>
<feature type="disulfide bond" evidence="6">
    <location>
        <begin position="38"/>
        <end position="61"/>
    </location>
</feature>
<dbReference type="Gene3D" id="1.10.287.1130">
    <property type="entry name" value="CytochromE C oxidase copper chaperone"/>
    <property type="match status" value="1"/>
</dbReference>
<feature type="disulfide bond" evidence="6">
    <location>
        <begin position="6"/>
        <end position="37"/>
    </location>
</feature>
<dbReference type="InterPro" id="IPR009069">
    <property type="entry name" value="Cys_alpha_HP_mot_SF"/>
</dbReference>
<reference evidence="7" key="1">
    <citation type="submission" date="2022-07" db="EMBL/GenBank/DDBJ databases">
        <title>The genome of Lyophyllum shimeji provides insight into the initial evolution of ectomycorrhizal fungal genome.</title>
        <authorList>
            <person name="Kobayashi Y."/>
            <person name="Shibata T."/>
            <person name="Hirakawa H."/>
            <person name="Shigenobu S."/>
            <person name="Nishiyama T."/>
            <person name="Yamada A."/>
            <person name="Hasebe M."/>
            <person name="Kawaguchi M."/>
        </authorList>
    </citation>
    <scope>NUCLEOTIDE SEQUENCE</scope>
    <source>
        <strain evidence="7">AT787</strain>
    </source>
</reference>
<evidence type="ECO:0000256" key="3">
    <source>
        <dbReference type="ARBA" id="ARBA00019406"/>
    </source>
</evidence>
<evidence type="ECO:0000256" key="1">
    <source>
        <dbReference type="ARBA" id="ARBA00004569"/>
    </source>
</evidence>
<accession>A0A9P3PM85</accession>
<dbReference type="Proteomes" id="UP001063166">
    <property type="component" value="Unassembled WGS sequence"/>
</dbReference>
<evidence type="ECO:0000313" key="7">
    <source>
        <dbReference type="EMBL" id="GLB37877.1"/>
    </source>
</evidence>
<evidence type="ECO:0000256" key="6">
    <source>
        <dbReference type="PIRSR" id="PIRSR627179-50"/>
    </source>
</evidence>
<gene>
    <name evidence="7" type="ORF">LshimejAT787_0409280</name>
</gene>
<keyword evidence="5 6" id="KW-1015">Disulfide bond</keyword>
<keyword evidence="8" id="KW-1185">Reference proteome</keyword>
<feature type="disulfide bond" evidence="6">
    <location>
        <begin position="16"/>
        <end position="27"/>
    </location>
</feature>
<proteinExistence type="inferred from homology"/>
<name>A0A9P3PM85_LYOSH</name>
<dbReference type="InterPro" id="IPR027179">
    <property type="entry name" value="CMC4"/>
</dbReference>
<evidence type="ECO:0000256" key="5">
    <source>
        <dbReference type="ARBA" id="ARBA00023157"/>
    </source>
</evidence>